<gene>
    <name evidence="1" type="ORF">OCV63_01760</name>
</gene>
<evidence type="ECO:0000313" key="1">
    <source>
        <dbReference type="EMBL" id="MCU6695622.1"/>
    </source>
</evidence>
<proteinExistence type="predicted"/>
<evidence type="ECO:0000313" key="2">
    <source>
        <dbReference type="Proteomes" id="UP001652461"/>
    </source>
</evidence>
<keyword evidence="2" id="KW-1185">Reference proteome</keyword>
<dbReference type="EMBL" id="JAOQKC010000002">
    <property type="protein sequence ID" value="MCU6695622.1"/>
    <property type="molecule type" value="Genomic_DNA"/>
</dbReference>
<accession>A0ABT2RTX7</accession>
<organism evidence="1 2">
    <name type="scientific">Laedolimicola ammoniilytica</name>
    <dbReference type="NCBI Taxonomy" id="2981771"/>
    <lineage>
        <taxon>Bacteria</taxon>
        <taxon>Bacillati</taxon>
        <taxon>Bacillota</taxon>
        <taxon>Clostridia</taxon>
        <taxon>Lachnospirales</taxon>
        <taxon>Lachnospiraceae</taxon>
        <taxon>Laedolimicola</taxon>
    </lineage>
</organism>
<dbReference type="RefSeq" id="WP_158361712.1">
    <property type="nucleotide sequence ID" value="NZ_JAOQKC010000002.1"/>
</dbReference>
<name>A0ABT2RTX7_9FIRM</name>
<dbReference type="Proteomes" id="UP001652461">
    <property type="component" value="Unassembled WGS sequence"/>
</dbReference>
<comment type="caution">
    <text evidence="1">The sequence shown here is derived from an EMBL/GenBank/DDBJ whole genome shotgun (WGS) entry which is preliminary data.</text>
</comment>
<reference evidence="1 2" key="1">
    <citation type="journal article" date="2021" name="ISME Commun">
        <title>Automated analysis of genomic sequences facilitates high-throughput and comprehensive description of bacteria.</title>
        <authorList>
            <person name="Hitch T.C.A."/>
        </authorList>
    </citation>
    <scope>NUCLEOTIDE SEQUENCE [LARGE SCALE GENOMIC DNA]</scope>
    <source>
        <strain evidence="1 2">Sanger_04</strain>
    </source>
</reference>
<protein>
    <submittedName>
        <fullName evidence="1">Uncharacterized protein</fullName>
    </submittedName>
</protein>
<sequence length="218" mass="25122">MNAEKAVRIIVKNNDQVGKIIKWYQDNKQTLDAEKFVIPFQSGSIILPGEIISFEAKQYGLIELCLQIKSGKKVLMWDYDPATGTISNHRFPANMNHVQRKKMIDVMVRENTDVIESVKYHALMKFSIHYNAVIEVKGQSLGKYGEAQEKLSGKPAALSGRTYLLMDFPEREGNVVQDKRRYHKPEYVVQVKGHFRTYKSGKKVWIEPLSRYKENGKV</sequence>